<dbReference type="AlphaFoldDB" id="A0A915HVK5"/>
<name>A0A915HVK5_ROMCU</name>
<reference evidence="2" key="1">
    <citation type="submission" date="2022-11" db="UniProtKB">
        <authorList>
            <consortium name="WormBaseParasite"/>
        </authorList>
    </citation>
    <scope>IDENTIFICATION</scope>
</reference>
<accession>A0A915HVK5</accession>
<organism evidence="1 2">
    <name type="scientific">Romanomermis culicivorax</name>
    <name type="common">Nematode worm</name>
    <dbReference type="NCBI Taxonomy" id="13658"/>
    <lineage>
        <taxon>Eukaryota</taxon>
        <taxon>Metazoa</taxon>
        <taxon>Ecdysozoa</taxon>
        <taxon>Nematoda</taxon>
        <taxon>Enoplea</taxon>
        <taxon>Dorylaimia</taxon>
        <taxon>Mermithida</taxon>
        <taxon>Mermithoidea</taxon>
        <taxon>Mermithidae</taxon>
        <taxon>Romanomermis</taxon>
    </lineage>
</organism>
<keyword evidence="1" id="KW-1185">Reference proteome</keyword>
<dbReference type="WBParaSite" id="nRc.2.0.1.t05443-RA">
    <property type="protein sequence ID" value="nRc.2.0.1.t05443-RA"/>
    <property type="gene ID" value="nRc.2.0.1.g05443"/>
</dbReference>
<sequence length="83" mass="9247">MYILQCHTTHHIGKVVTLLPTPKYETAALTLFDGTPTSPGDLLTHFKFIKVVEIEIFAEIANFLDLKTCMITDSSSFSLSKKS</sequence>
<evidence type="ECO:0000313" key="1">
    <source>
        <dbReference type="Proteomes" id="UP000887565"/>
    </source>
</evidence>
<proteinExistence type="predicted"/>
<protein>
    <submittedName>
        <fullName evidence="2">Uncharacterized protein</fullName>
    </submittedName>
</protein>
<evidence type="ECO:0000313" key="2">
    <source>
        <dbReference type="WBParaSite" id="nRc.2.0.1.t05443-RA"/>
    </source>
</evidence>
<dbReference type="Proteomes" id="UP000887565">
    <property type="component" value="Unplaced"/>
</dbReference>